<dbReference type="Proteomes" id="UP001163321">
    <property type="component" value="Chromosome 1"/>
</dbReference>
<name>A0ACC0WTX9_9STRA</name>
<evidence type="ECO:0000313" key="2">
    <source>
        <dbReference type="Proteomes" id="UP001163321"/>
    </source>
</evidence>
<proteinExistence type="predicted"/>
<protein>
    <submittedName>
        <fullName evidence="1">Uncharacterized protein</fullName>
    </submittedName>
</protein>
<keyword evidence="2" id="KW-1185">Reference proteome</keyword>
<gene>
    <name evidence="1" type="ORF">PsorP6_001003</name>
</gene>
<comment type="caution">
    <text evidence="1">The sequence shown here is derived from an EMBL/GenBank/DDBJ whole genome shotgun (WGS) entry which is preliminary data.</text>
</comment>
<reference evidence="1 2" key="1">
    <citation type="journal article" date="2022" name="bioRxiv">
        <title>The genome of the oomycete Peronosclerospora sorghi, a cosmopolitan pathogen of maize and sorghum, is inflated with dispersed pseudogenes.</title>
        <authorList>
            <person name="Fletcher K."/>
            <person name="Martin F."/>
            <person name="Isakeit T."/>
            <person name="Cavanaugh K."/>
            <person name="Magill C."/>
            <person name="Michelmore R."/>
        </authorList>
    </citation>
    <scope>NUCLEOTIDE SEQUENCE [LARGE SCALE GENOMIC DNA]</scope>
    <source>
        <strain evidence="1">P6</strain>
    </source>
</reference>
<sequence length="68" mass="7873">MKAWRHQNEGDEDVTERRKAEKYTQGRMRHIRCGDTAGIPEKASSNPNTRLMYLLCPQLIHAIVVYST</sequence>
<dbReference type="EMBL" id="CM047580">
    <property type="protein sequence ID" value="KAI9922155.1"/>
    <property type="molecule type" value="Genomic_DNA"/>
</dbReference>
<evidence type="ECO:0000313" key="1">
    <source>
        <dbReference type="EMBL" id="KAI9922155.1"/>
    </source>
</evidence>
<accession>A0ACC0WTX9</accession>
<organism evidence="1 2">
    <name type="scientific">Peronosclerospora sorghi</name>
    <dbReference type="NCBI Taxonomy" id="230839"/>
    <lineage>
        <taxon>Eukaryota</taxon>
        <taxon>Sar</taxon>
        <taxon>Stramenopiles</taxon>
        <taxon>Oomycota</taxon>
        <taxon>Peronosporomycetes</taxon>
        <taxon>Peronosporales</taxon>
        <taxon>Peronosporaceae</taxon>
        <taxon>Peronosclerospora</taxon>
    </lineage>
</organism>